<dbReference type="SUPFAM" id="SSF56300">
    <property type="entry name" value="Metallo-dependent phosphatases"/>
    <property type="match status" value="1"/>
</dbReference>
<proteinExistence type="predicted"/>
<sequence>MALAVVLAMGAALAGHAFWVEPYRVEVSHHRVPMALARPLRVAHLSDLHTVGFGRRERRVAELLAREAPDVIVVTGDSIADDGSYAGVTETLRELHAPLGVWSVEGNWEHWRPSADARAAYAAAGVNDLTNASARLREDVWLVGLDDTLAGHPDAARAFDGVPRGAQVIVILHSPVGVYQVRGRAGLVLAGHTHGGQIRWPWGTPLWLPPGSGTFVEGAYDVDGTTMYVSRGIGNSLVEARLFCRPEIAIFELGP</sequence>
<gene>
    <name evidence="2" type="ORF">BE08_24710</name>
</gene>
<dbReference type="InterPro" id="IPR029052">
    <property type="entry name" value="Metallo-depent_PP-like"/>
</dbReference>
<dbReference type="PANTHER" id="PTHR31302:SF0">
    <property type="entry name" value="TRANSMEMBRANE PROTEIN WITH METALLOPHOSPHOESTERASE DOMAIN"/>
    <property type="match status" value="1"/>
</dbReference>
<dbReference type="AlphaFoldDB" id="A0A150P259"/>
<accession>A0A150P259</accession>
<evidence type="ECO:0000259" key="1">
    <source>
        <dbReference type="Pfam" id="PF00149"/>
    </source>
</evidence>
<reference evidence="2 3" key="1">
    <citation type="submission" date="2014-02" db="EMBL/GenBank/DDBJ databases">
        <title>The small core and large imbalanced accessory genome model reveals a collaborative survival strategy of Sorangium cellulosum strains in nature.</title>
        <authorList>
            <person name="Han K."/>
            <person name="Peng R."/>
            <person name="Blom J."/>
            <person name="Li Y.-Z."/>
        </authorList>
    </citation>
    <scope>NUCLEOTIDE SEQUENCE [LARGE SCALE GENOMIC DNA]</scope>
    <source>
        <strain evidence="2 3">So0157-25</strain>
    </source>
</reference>
<comment type="caution">
    <text evidence="2">The sequence shown here is derived from an EMBL/GenBank/DDBJ whole genome shotgun (WGS) entry which is preliminary data.</text>
</comment>
<dbReference type="Gene3D" id="3.60.21.10">
    <property type="match status" value="1"/>
</dbReference>
<feature type="domain" description="Calcineurin-like phosphoesterase" evidence="1">
    <location>
        <begin position="40"/>
        <end position="195"/>
    </location>
</feature>
<dbReference type="InterPro" id="IPR004843">
    <property type="entry name" value="Calcineurin-like_PHP"/>
</dbReference>
<evidence type="ECO:0000313" key="3">
    <source>
        <dbReference type="Proteomes" id="UP000075420"/>
    </source>
</evidence>
<dbReference type="Pfam" id="PF00149">
    <property type="entry name" value="Metallophos"/>
    <property type="match status" value="1"/>
</dbReference>
<organism evidence="2 3">
    <name type="scientific">Sorangium cellulosum</name>
    <name type="common">Polyangium cellulosum</name>
    <dbReference type="NCBI Taxonomy" id="56"/>
    <lineage>
        <taxon>Bacteria</taxon>
        <taxon>Pseudomonadati</taxon>
        <taxon>Myxococcota</taxon>
        <taxon>Polyangia</taxon>
        <taxon>Polyangiales</taxon>
        <taxon>Polyangiaceae</taxon>
        <taxon>Sorangium</taxon>
    </lineage>
</organism>
<dbReference type="InterPro" id="IPR051158">
    <property type="entry name" value="Metallophosphoesterase_sf"/>
</dbReference>
<evidence type="ECO:0000313" key="2">
    <source>
        <dbReference type="EMBL" id="KYF49290.1"/>
    </source>
</evidence>
<dbReference type="PANTHER" id="PTHR31302">
    <property type="entry name" value="TRANSMEMBRANE PROTEIN WITH METALLOPHOSPHOESTERASE DOMAIN-RELATED"/>
    <property type="match status" value="1"/>
</dbReference>
<name>A0A150P259_SORCE</name>
<dbReference type="GO" id="GO:0016787">
    <property type="term" value="F:hydrolase activity"/>
    <property type="evidence" value="ECO:0007669"/>
    <property type="project" value="InterPro"/>
</dbReference>
<dbReference type="EMBL" id="JELY01003377">
    <property type="protein sequence ID" value="KYF49290.1"/>
    <property type="molecule type" value="Genomic_DNA"/>
</dbReference>
<dbReference type="Proteomes" id="UP000075420">
    <property type="component" value="Unassembled WGS sequence"/>
</dbReference>
<protein>
    <recommendedName>
        <fullName evidence="1">Calcineurin-like phosphoesterase domain-containing protein</fullName>
    </recommendedName>
</protein>